<evidence type="ECO:0000256" key="3">
    <source>
        <dbReference type="ARBA" id="ARBA00023004"/>
    </source>
</evidence>
<dbReference type="Gene3D" id="2.102.10.10">
    <property type="entry name" value="Rieske [2Fe-2S] iron-sulphur domain"/>
    <property type="match status" value="1"/>
</dbReference>
<accession>A0A6J6S573</accession>
<dbReference type="PROSITE" id="PS51296">
    <property type="entry name" value="RIESKE"/>
    <property type="match status" value="1"/>
</dbReference>
<protein>
    <submittedName>
        <fullName evidence="6">Unannotated protein</fullName>
    </submittedName>
</protein>
<dbReference type="GO" id="GO:0046872">
    <property type="term" value="F:metal ion binding"/>
    <property type="evidence" value="ECO:0007669"/>
    <property type="project" value="UniProtKB-KW"/>
</dbReference>
<dbReference type="CDD" id="cd03467">
    <property type="entry name" value="Rieske"/>
    <property type="match status" value="1"/>
</dbReference>
<dbReference type="AlphaFoldDB" id="A0A6J6S573"/>
<evidence type="ECO:0000256" key="4">
    <source>
        <dbReference type="ARBA" id="ARBA00023014"/>
    </source>
</evidence>
<dbReference type="SUPFAM" id="SSF50022">
    <property type="entry name" value="ISP domain"/>
    <property type="match status" value="1"/>
</dbReference>
<dbReference type="EMBL" id="CAFBNP010000007">
    <property type="protein sequence ID" value="CAB4945756.1"/>
    <property type="molecule type" value="Genomic_DNA"/>
</dbReference>
<dbReference type="EMBL" id="CAEZYS010000017">
    <property type="protein sequence ID" value="CAB4729785.1"/>
    <property type="molecule type" value="Genomic_DNA"/>
</dbReference>
<dbReference type="GO" id="GO:0051537">
    <property type="term" value="F:2 iron, 2 sulfur cluster binding"/>
    <property type="evidence" value="ECO:0007669"/>
    <property type="project" value="UniProtKB-KW"/>
</dbReference>
<sequence>MSQDREINRRSLLTGACAFLALTGLGALPASANNGIRKLGNGRISVKLNSIPELSKVGGTVGIGDVRGTPVAITRTANSSYIAFSLSCPHQGVKVSRASNGWVCDAHGSEFEADGDLVLGPATKRLTRVPIKISRGVATVG</sequence>
<proteinExistence type="predicted"/>
<evidence type="ECO:0000259" key="5">
    <source>
        <dbReference type="PROSITE" id="PS51296"/>
    </source>
</evidence>
<dbReference type="PROSITE" id="PS51318">
    <property type="entry name" value="TAT"/>
    <property type="match status" value="1"/>
</dbReference>
<keyword evidence="4" id="KW-0411">Iron-sulfur</keyword>
<dbReference type="InterPro" id="IPR006311">
    <property type="entry name" value="TAT_signal"/>
</dbReference>
<evidence type="ECO:0000256" key="1">
    <source>
        <dbReference type="ARBA" id="ARBA00022714"/>
    </source>
</evidence>
<keyword evidence="1" id="KW-0001">2Fe-2S</keyword>
<reference evidence="6" key="1">
    <citation type="submission" date="2020-05" db="EMBL/GenBank/DDBJ databases">
        <authorList>
            <person name="Chiriac C."/>
            <person name="Salcher M."/>
            <person name="Ghai R."/>
            <person name="Kavagutti S V."/>
        </authorList>
    </citation>
    <scope>NUCLEOTIDE SEQUENCE</scope>
</reference>
<dbReference type="InterPro" id="IPR036922">
    <property type="entry name" value="Rieske_2Fe-2S_sf"/>
</dbReference>
<evidence type="ECO:0000313" key="6">
    <source>
        <dbReference type="EMBL" id="CAB4729785.1"/>
    </source>
</evidence>
<keyword evidence="3" id="KW-0408">Iron</keyword>
<feature type="domain" description="Rieske" evidence="5">
    <location>
        <begin position="48"/>
        <end position="140"/>
    </location>
</feature>
<name>A0A6J6S573_9ZZZZ</name>
<dbReference type="InterPro" id="IPR017941">
    <property type="entry name" value="Rieske_2Fe-2S"/>
</dbReference>
<organism evidence="6">
    <name type="scientific">freshwater metagenome</name>
    <dbReference type="NCBI Taxonomy" id="449393"/>
    <lineage>
        <taxon>unclassified sequences</taxon>
        <taxon>metagenomes</taxon>
        <taxon>ecological metagenomes</taxon>
    </lineage>
</organism>
<evidence type="ECO:0000256" key="2">
    <source>
        <dbReference type="ARBA" id="ARBA00022723"/>
    </source>
</evidence>
<keyword evidence="2" id="KW-0479">Metal-binding</keyword>
<gene>
    <name evidence="6" type="ORF">UFOPK2782_00240</name>
    <name evidence="7" type="ORF">UFOPK3828_00090</name>
</gene>
<dbReference type="Pfam" id="PF00355">
    <property type="entry name" value="Rieske"/>
    <property type="match status" value="1"/>
</dbReference>
<evidence type="ECO:0000313" key="7">
    <source>
        <dbReference type="EMBL" id="CAB4945756.1"/>
    </source>
</evidence>